<reference evidence="2" key="1">
    <citation type="journal article" date="2016" name="Nat. Biotechnol.">
        <title>Sequencing wild and cultivated cassava and related species reveals extensive interspecific hybridization and genetic diversity.</title>
        <authorList>
            <person name="Bredeson J.V."/>
            <person name="Lyons J.B."/>
            <person name="Prochnik S.E."/>
            <person name="Wu G.A."/>
            <person name="Ha C.M."/>
            <person name="Edsinger-Gonzales E."/>
            <person name="Grimwood J."/>
            <person name="Schmutz J."/>
            <person name="Rabbi I.Y."/>
            <person name="Egesi C."/>
            <person name="Nauluvula P."/>
            <person name="Lebot V."/>
            <person name="Ndunguru J."/>
            <person name="Mkamilo G."/>
            <person name="Bart R.S."/>
            <person name="Setter T.L."/>
            <person name="Gleadow R.M."/>
            <person name="Kulakow P."/>
            <person name="Ferguson M.E."/>
            <person name="Rounsley S."/>
            <person name="Rokhsar D.S."/>
        </authorList>
    </citation>
    <scope>NUCLEOTIDE SEQUENCE [LARGE SCALE GENOMIC DNA]</scope>
    <source>
        <strain evidence="2">cv. AM560-2</strain>
    </source>
</reference>
<keyword evidence="2" id="KW-1185">Reference proteome</keyword>
<name>A0ACB7HDH9_MANES</name>
<organism evidence="1 2">
    <name type="scientific">Manihot esculenta</name>
    <name type="common">Cassava</name>
    <name type="synonym">Jatropha manihot</name>
    <dbReference type="NCBI Taxonomy" id="3983"/>
    <lineage>
        <taxon>Eukaryota</taxon>
        <taxon>Viridiplantae</taxon>
        <taxon>Streptophyta</taxon>
        <taxon>Embryophyta</taxon>
        <taxon>Tracheophyta</taxon>
        <taxon>Spermatophyta</taxon>
        <taxon>Magnoliopsida</taxon>
        <taxon>eudicotyledons</taxon>
        <taxon>Gunneridae</taxon>
        <taxon>Pentapetalae</taxon>
        <taxon>rosids</taxon>
        <taxon>fabids</taxon>
        <taxon>Malpighiales</taxon>
        <taxon>Euphorbiaceae</taxon>
        <taxon>Crotonoideae</taxon>
        <taxon>Manihoteae</taxon>
        <taxon>Manihot</taxon>
    </lineage>
</organism>
<sequence>MCLIGQRPGYDKPNITSLLDVFKLVRNLDLMNLRSKIQHYPKLSTHFNFSNLS</sequence>
<accession>A0ACB7HDH9</accession>
<dbReference type="EMBL" id="CM004393">
    <property type="protein sequence ID" value="KAG8650560.1"/>
    <property type="molecule type" value="Genomic_DNA"/>
</dbReference>
<evidence type="ECO:0000313" key="1">
    <source>
        <dbReference type="EMBL" id="KAG8650560.1"/>
    </source>
</evidence>
<dbReference type="Proteomes" id="UP000091857">
    <property type="component" value="Chromosome 7"/>
</dbReference>
<comment type="caution">
    <text evidence="1">The sequence shown here is derived from an EMBL/GenBank/DDBJ whole genome shotgun (WGS) entry which is preliminary data.</text>
</comment>
<proteinExistence type="predicted"/>
<evidence type="ECO:0000313" key="2">
    <source>
        <dbReference type="Proteomes" id="UP000091857"/>
    </source>
</evidence>
<gene>
    <name evidence="1" type="ORF">MANES_07G058049v8</name>
</gene>
<protein>
    <submittedName>
        <fullName evidence="1">Uncharacterized protein</fullName>
    </submittedName>
</protein>